<dbReference type="EMBL" id="FNFO01000004">
    <property type="protein sequence ID" value="SDL07816.1"/>
    <property type="molecule type" value="Genomic_DNA"/>
</dbReference>
<sequence length="120" mass="13682">MNWYVAKLIFQIVCEEAPHQAQFDEQLRLVAADSVPEALAKARHLGTSEQEHFLNHRQQRVEWQFVGVTELQALADLHDGTELHYCITTPDDPDHYLRHLRARASDLTGTEASPRAVLTP</sequence>
<dbReference type="OrthoDB" id="795527at2"/>
<proteinExistence type="predicted"/>
<evidence type="ECO:0000313" key="1">
    <source>
        <dbReference type="EMBL" id="SDL07816.1"/>
    </source>
</evidence>
<accession>A0A1G9H4C2</accession>
<gene>
    <name evidence="1" type="ORF">SAMN05421823_104315</name>
</gene>
<organism evidence="1 2">
    <name type="scientific">Catalinimonas alkaloidigena</name>
    <dbReference type="NCBI Taxonomy" id="1075417"/>
    <lineage>
        <taxon>Bacteria</taxon>
        <taxon>Pseudomonadati</taxon>
        <taxon>Bacteroidota</taxon>
        <taxon>Cytophagia</taxon>
        <taxon>Cytophagales</taxon>
        <taxon>Catalimonadaceae</taxon>
        <taxon>Catalinimonas</taxon>
    </lineage>
</organism>
<dbReference type="AlphaFoldDB" id="A0A1G9H4C2"/>
<dbReference type="Pfam" id="PF14119">
    <property type="entry name" value="DUF4288"/>
    <property type="match status" value="1"/>
</dbReference>
<protein>
    <recommendedName>
        <fullName evidence="3">DUF4288 domain-containing protein</fullName>
    </recommendedName>
</protein>
<reference evidence="1 2" key="1">
    <citation type="submission" date="2016-10" db="EMBL/GenBank/DDBJ databases">
        <authorList>
            <person name="de Groot N.N."/>
        </authorList>
    </citation>
    <scope>NUCLEOTIDE SEQUENCE [LARGE SCALE GENOMIC DNA]</scope>
    <source>
        <strain evidence="1 2">DSM 25186</strain>
    </source>
</reference>
<keyword evidence="2" id="KW-1185">Reference proteome</keyword>
<dbReference type="Proteomes" id="UP000198510">
    <property type="component" value="Unassembled WGS sequence"/>
</dbReference>
<evidence type="ECO:0008006" key="3">
    <source>
        <dbReference type="Google" id="ProtNLM"/>
    </source>
</evidence>
<dbReference type="STRING" id="1075417.SAMN05421823_104315"/>
<name>A0A1G9H4C2_9BACT</name>
<dbReference type="RefSeq" id="WP_089682318.1">
    <property type="nucleotide sequence ID" value="NZ_FNFO01000004.1"/>
</dbReference>
<evidence type="ECO:0000313" key="2">
    <source>
        <dbReference type="Proteomes" id="UP000198510"/>
    </source>
</evidence>
<dbReference type="InterPro" id="IPR025630">
    <property type="entry name" value="DUF4288"/>
</dbReference>